<evidence type="ECO:0000313" key="4">
    <source>
        <dbReference type="Proteomes" id="UP001476583"/>
    </source>
</evidence>
<dbReference type="PANTHER" id="PTHR35037">
    <property type="entry name" value="C-TERMINAL REGION OF AIDA-LIKE PROTEIN"/>
    <property type="match status" value="1"/>
</dbReference>
<dbReference type="InterPro" id="IPR006315">
    <property type="entry name" value="OM_autotransptr_brl_dom"/>
</dbReference>
<gene>
    <name evidence="3" type="ORF">WG219_06255</name>
</gene>
<feature type="domain" description="Autotransporter" evidence="2">
    <location>
        <begin position="846"/>
        <end position="1139"/>
    </location>
</feature>
<dbReference type="SMART" id="SM00869">
    <property type="entry name" value="Autotransporter"/>
    <property type="match status" value="1"/>
</dbReference>
<evidence type="ECO:0000313" key="3">
    <source>
        <dbReference type="EMBL" id="WXL27055.1"/>
    </source>
</evidence>
<proteinExistence type="predicted"/>
<dbReference type="PANTHER" id="PTHR35037:SF3">
    <property type="entry name" value="C-TERMINAL REGION OF AIDA-LIKE PROTEIN"/>
    <property type="match status" value="1"/>
</dbReference>
<dbReference type="Proteomes" id="UP001476583">
    <property type="component" value="Chromosome"/>
</dbReference>
<accession>A0ABZ2RKW1</accession>
<protein>
    <submittedName>
        <fullName evidence="3">Autotransporter outer membrane beta-barrel domain-containing protein</fullName>
    </submittedName>
</protein>
<feature type="compositionally biased region" description="Pro residues" evidence="1">
    <location>
        <begin position="777"/>
        <end position="786"/>
    </location>
</feature>
<dbReference type="InterPro" id="IPR011050">
    <property type="entry name" value="Pectin_lyase_fold/virulence"/>
</dbReference>
<dbReference type="InterPro" id="IPR005546">
    <property type="entry name" value="Autotransporte_beta"/>
</dbReference>
<dbReference type="Gene3D" id="2.40.128.130">
    <property type="entry name" value="Autotransporter beta-domain"/>
    <property type="match status" value="1"/>
</dbReference>
<dbReference type="Pfam" id="PF18883">
    <property type="entry name" value="AC_1"/>
    <property type="match status" value="1"/>
</dbReference>
<dbReference type="Pfam" id="PF03797">
    <property type="entry name" value="Autotransporter"/>
    <property type="match status" value="1"/>
</dbReference>
<dbReference type="SUPFAM" id="SSF51126">
    <property type="entry name" value="Pectin lyase-like"/>
    <property type="match status" value="1"/>
</dbReference>
<dbReference type="InterPro" id="IPR012332">
    <property type="entry name" value="Autotransporter_pectin_lyase_C"/>
</dbReference>
<dbReference type="InterPro" id="IPR051551">
    <property type="entry name" value="Autotransporter_adhesion"/>
</dbReference>
<dbReference type="NCBIfam" id="TIGR01414">
    <property type="entry name" value="autotrans_barl"/>
    <property type="match status" value="1"/>
</dbReference>
<reference evidence="3 4" key="1">
    <citation type="submission" date="2024-03" db="EMBL/GenBank/DDBJ databases">
        <title>Complete genome of BD2.</title>
        <authorList>
            <person name="Cao G."/>
        </authorList>
    </citation>
    <scope>NUCLEOTIDE SEQUENCE [LARGE SCALE GENOMIC DNA]</scope>
    <source>
        <strain evidence="3 4">BD2</strain>
    </source>
</reference>
<evidence type="ECO:0000256" key="1">
    <source>
        <dbReference type="SAM" id="MobiDB-lite"/>
    </source>
</evidence>
<evidence type="ECO:0000259" key="2">
    <source>
        <dbReference type="PROSITE" id="PS51208"/>
    </source>
</evidence>
<name>A0ABZ2RKW1_ECTME</name>
<keyword evidence="4" id="KW-1185">Reference proteome</keyword>
<dbReference type="SUPFAM" id="SSF103515">
    <property type="entry name" value="Autotransporter"/>
    <property type="match status" value="1"/>
</dbReference>
<sequence>MITIKITKNIVPPPSSSKYRYFFISTLALSLLENPVYSADECGTGSTVVCSSSNNPYASGIKYTVNDEFTLNIESGVEIDRPLGTDVRGIEITGNSSDAVTVNIADNVKIQTQGKYPGGVYLIGSGPLSINSGANIDIAIPSNLEEIGGGKWGLQASLVDAAGVDDVSIVQRSGSTITTSGADTGGLYGTNHGLGGVKITTDGTIELTDSSTFAVNATSWNPASTGIVSITQGSTGYISINGEDSLALYSLNYGLGETLVETRGTLESFKTYSDAILAYAANTSSQADVIVRAANTANILTKGDNSNGVSAIQSGLGDVHIISSAKISTEGGTSHALVARIENSTSTGSASIVLDSSLLSTTGNASHGAYATTAGPANASITMGAGTSVIVSGAESVGAYASTTGNASIITQGRLNASGEFGVGAAAISEADAASLTVEAGSLITGGWQANTNDLGSSTNFAAAGAVLGSATGSTLLNMGTINAGSDRAVLDTGRSTAKPGSLTIDNHGLLSGFVELSPGGQNNLNNHNGATIELRHFADTDGDGVRDTKRVAVSDFGSSTSTFTNSAGATVRLAPTGAPATFDNSFFYIPTTGIDKRSLPADVYAIERDGIVQAQLTNLGEFRNAGVIDLRGSQIGNTLLMTGAASATSAPGTNVFVSEGGQLLLRGGGLSASLNDPTKLFADMLIVDSTRLGAGGPTRIQLDYNPATMGVLTSGNGMELVEVRDATRSAAGAFVLGNRIAAGAYEYTLQQGGVASDTGDGNWYLRSHLNMNSPEQPTPETPTPPPTPVVEVPNYRNEVPTAMVVPALAHRLGLGVLGTYHDRAGEDNALLAQGSALQGYARATESPEEKRSWGRVFGETGKIRNGGNDQSSRYQSFSDKGARYDFDFYGFQLGLDLHRQLNDDGSRNIGGVYLGLSHAKADVDGALQGRAGEVTMDGYSLGAYWTLLGASRWYIDAVAQATLYEGIEARSTANEKIKPSGWGYTASLEAGYPFALKGNWTLEPQAQLIYQRVMLDDTERDTYGIIQFKDSDALYGRLGGRLVKQWEREGGKETSAWLRANAWHSFGADAQTSFASLNGENTVTLSNDLGGSWAQVGLGVTHQVNNNLNAFIAADYNQGLDHSNNRSLSGRVGLQYVW</sequence>
<dbReference type="InterPro" id="IPR036709">
    <property type="entry name" value="Autotransporte_beta_dom_sf"/>
</dbReference>
<dbReference type="InterPro" id="IPR043990">
    <property type="entry name" value="AC_1"/>
</dbReference>
<dbReference type="PROSITE" id="PS51208">
    <property type="entry name" value="AUTOTRANSPORTER"/>
    <property type="match status" value="1"/>
</dbReference>
<dbReference type="Gene3D" id="2.160.20.20">
    <property type="match status" value="1"/>
</dbReference>
<organism evidence="3 4">
    <name type="scientific">Ectopseudomonas mendocina</name>
    <name type="common">Pseudomonas mendocina</name>
    <dbReference type="NCBI Taxonomy" id="300"/>
    <lineage>
        <taxon>Bacteria</taxon>
        <taxon>Pseudomonadati</taxon>
        <taxon>Pseudomonadota</taxon>
        <taxon>Gammaproteobacteria</taxon>
        <taxon>Pseudomonadales</taxon>
        <taxon>Pseudomonadaceae</taxon>
        <taxon>Ectopseudomonas</taxon>
    </lineage>
</organism>
<dbReference type="EMBL" id="CP148074">
    <property type="protein sequence ID" value="WXL27055.1"/>
    <property type="molecule type" value="Genomic_DNA"/>
</dbReference>
<feature type="region of interest" description="Disordered" evidence="1">
    <location>
        <begin position="767"/>
        <end position="786"/>
    </location>
</feature>